<feature type="signal peptide" evidence="1">
    <location>
        <begin position="1"/>
        <end position="27"/>
    </location>
</feature>
<dbReference type="InterPro" id="IPR009465">
    <property type="entry name" value="Spondin_N"/>
</dbReference>
<evidence type="ECO:0000259" key="2">
    <source>
        <dbReference type="Pfam" id="PF06468"/>
    </source>
</evidence>
<dbReference type="InterPro" id="IPR038678">
    <property type="entry name" value="Spondin_N_sf"/>
</dbReference>
<sequence>MKWQQFKTSLPLSAMALSAGLILSACSDNDHDANMPEPPTPPVERSFTLTVTNLTANQPMSPLALLATSNGYHAWQSGEPASLALEQLAEGGDQSGYSAEMDGVNLVVSGAGILPPGASESLTLTQTEEATASLSLLTMLVNTNDAFSGLDEIDISQMAVDQTQSFYTPAYDAGTEANSELKGSIPGPADGGEGFNGSRDDVDRVHLHPGVIGQEDGLNDSVLMASHRFDNPVLKVTIQRTR</sequence>
<organism evidence="3 4">
    <name type="scientific">Shewanella insulae</name>
    <dbReference type="NCBI Taxonomy" id="2681496"/>
    <lineage>
        <taxon>Bacteria</taxon>
        <taxon>Pseudomonadati</taxon>
        <taxon>Pseudomonadota</taxon>
        <taxon>Gammaproteobacteria</taxon>
        <taxon>Alteromonadales</taxon>
        <taxon>Shewanellaceae</taxon>
        <taxon>Shewanella</taxon>
    </lineage>
</organism>
<accession>A0A6L7HUA5</accession>
<dbReference type="AlphaFoldDB" id="A0A6L7HUA5"/>
<dbReference type="EMBL" id="WRPA01000002">
    <property type="protein sequence ID" value="MXR67892.1"/>
    <property type="molecule type" value="Genomic_DNA"/>
</dbReference>
<dbReference type="PROSITE" id="PS51257">
    <property type="entry name" value="PROKAR_LIPOPROTEIN"/>
    <property type="match status" value="1"/>
</dbReference>
<dbReference type="NCBIfam" id="NF038123">
    <property type="entry name" value="NF038123_dom"/>
    <property type="match status" value="1"/>
</dbReference>
<keyword evidence="1" id="KW-0732">Signal</keyword>
<protein>
    <recommendedName>
        <fullName evidence="2">Spondin domain-containing protein</fullName>
    </recommendedName>
</protein>
<comment type="caution">
    <text evidence="3">The sequence shown here is derived from an EMBL/GenBank/DDBJ whole genome shotgun (WGS) entry which is preliminary data.</text>
</comment>
<proteinExistence type="predicted"/>
<dbReference type="Pfam" id="PF06468">
    <property type="entry name" value="Spond_N"/>
    <property type="match status" value="1"/>
</dbReference>
<gene>
    <name evidence="3" type="ORF">GNT65_04290</name>
</gene>
<feature type="chain" id="PRO_5027109804" description="Spondin domain-containing protein" evidence="1">
    <location>
        <begin position="28"/>
        <end position="242"/>
    </location>
</feature>
<evidence type="ECO:0000313" key="4">
    <source>
        <dbReference type="Proteomes" id="UP000474778"/>
    </source>
</evidence>
<feature type="domain" description="Spondin" evidence="2">
    <location>
        <begin position="68"/>
        <end position="177"/>
    </location>
</feature>
<dbReference type="Proteomes" id="UP000474778">
    <property type="component" value="Unassembled WGS sequence"/>
</dbReference>
<keyword evidence="4" id="KW-1185">Reference proteome</keyword>
<evidence type="ECO:0000256" key="1">
    <source>
        <dbReference type="SAM" id="SignalP"/>
    </source>
</evidence>
<dbReference type="Gene3D" id="2.60.40.2130">
    <property type="entry name" value="F-spondin domain"/>
    <property type="match status" value="1"/>
</dbReference>
<name>A0A6L7HUA5_9GAMM</name>
<reference evidence="3 4" key="1">
    <citation type="submission" date="2019-12" db="EMBL/GenBank/DDBJ databases">
        <title>Shewanella insulae sp. nov., isolated from a tidal flat.</title>
        <authorList>
            <person name="Yoon J.-H."/>
        </authorList>
    </citation>
    <scope>NUCLEOTIDE SEQUENCE [LARGE SCALE GENOMIC DNA]</scope>
    <source>
        <strain evidence="3 4">JBTF-M18</strain>
    </source>
</reference>
<evidence type="ECO:0000313" key="3">
    <source>
        <dbReference type="EMBL" id="MXR67892.1"/>
    </source>
</evidence>